<dbReference type="Proteomes" id="UP001551675">
    <property type="component" value="Unassembled WGS sequence"/>
</dbReference>
<feature type="domain" description="Thiaminase-2/PQQC" evidence="2">
    <location>
        <begin position="17"/>
        <end position="207"/>
    </location>
</feature>
<dbReference type="EMBL" id="JBFALK010000002">
    <property type="protein sequence ID" value="MEV0967836.1"/>
    <property type="molecule type" value="Genomic_DNA"/>
</dbReference>
<accession>A0ABV3G881</accession>
<evidence type="ECO:0000313" key="3">
    <source>
        <dbReference type="EMBL" id="MEV0967836.1"/>
    </source>
</evidence>
<dbReference type="Gene3D" id="1.20.910.10">
    <property type="entry name" value="Heme oxygenase-like"/>
    <property type="match status" value="1"/>
</dbReference>
<dbReference type="SUPFAM" id="SSF48613">
    <property type="entry name" value="Heme oxygenase-like"/>
    <property type="match status" value="1"/>
</dbReference>
<sequence length="208" mass="22075">MSLHKELWTAGEESFAAIVDHPIPAGISAGDLPKAVLARLVAIDSLHLEDYARALALIAAKAPTLGDLAHFAGIAMGAARSAGPKRQAMLGILGEEPPVPPASDRPYGAFLASAGRDLGFAEALAAVLPRLWFHAELGKELQRRSSPDPVYRAFIDVHLHRDYLPVVEATLALVDALGARVSAAERSAMAARFAEGARFELGVWESAR</sequence>
<keyword evidence="4" id="KW-1185">Reference proteome</keyword>
<comment type="caution">
    <text evidence="3">The sequence shown here is derived from an EMBL/GenBank/DDBJ whole genome shotgun (WGS) entry which is preliminary data.</text>
</comment>
<evidence type="ECO:0000259" key="2">
    <source>
        <dbReference type="Pfam" id="PF03070"/>
    </source>
</evidence>
<protein>
    <recommendedName>
        <fullName evidence="2">Thiaminase-2/PQQC domain-containing protein</fullName>
    </recommendedName>
</protein>
<dbReference type="InterPro" id="IPR004305">
    <property type="entry name" value="Thiaminase-2/PQQC"/>
</dbReference>
<evidence type="ECO:0000256" key="1">
    <source>
        <dbReference type="ARBA" id="ARBA00004948"/>
    </source>
</evidence>
<gene>
    <name evidence="3" type="ORF">AB0I59_04315</name>
</gene>
<name>A0ABV3G881_MICGL</name>
<dbReference type="Pfam" id="PF03070">
    <property type="entry name" value="TENA_THI-4"/>
    <property type="match status" value="1"/>
</dbReference>
<evidence type="ECO:0000313" key="4">
    <source>
        <dbReference type="Proteomes" id="UP001551675"/>
    </source>
</evidence>
<reference evidence="3 4" key="1">
    <citation type="submission" date="2024-06" db="EMBL/GenBank/DDBJ databases">
        <title>The Natural Products Discovery Center: Release of the First 8490 Sequenced Strains for Exploring Actinobacteria Biosynthetic Diversity.</title>
        <authorList>
            <person name="Kalkreuter E."/>
            <person name="Kautsar S.A."/>
            <person name="Yang D."/>
            <person name="Bader C.D."/>
            <person name="Teijaro C.N."/>
            <person name="Fluegel L."/>
            <person name="Davis C.M."/>
            <person name="Simpson J.R."/>
            <person name="Lauterbach L."/>
            <person name="Steele A.D."/>
            <person name="Gui C."/>
            <person name="Meng S."/>
            <person name="Li G."/>
            <person name="Viehrig K."/>
            <person name="Ye F."/>
            <person name="Su P."/>
            <person name="Kiefer A.F."/>
            <person name="Nichols A."/>
            <person name="Cepeda A.J."/>
            <person name="Yan W."/>
            <person name="Fan B."/>
            <person name="Jiang Y."/>
            <person name="Adhikari A."/>
            <person name="Zheng C.-J."/>
            <person name="Schuster L."/>
            <person name="Cowan T.M."/>
            <person name="Smanski M.J."/>
            <person name="Chevrette M.G."/>
            <person name="De Carvalho L.P.S."/>
            <person name="Shen B."/>
        </authorList>
    </citation>
    <scope>NUCLEOTIDE SEQUENCE [LARGE SCALE GENOMIC DNA]</scope>
    <source>
        <strain evidence="3 4">NPDC050100</strain>
    </source>
</reference>
<organism evidence="3 4">
    <name type="scientific">Microtetraspora glauca</name>
    <dbReference type="NCBI Taxonomy" id="1996"/>
    <lineage>
        <taxon>Bacteria</taxon>
        <taxon>Bacillati</taxon>
        <taxon>Actinomycetota</taxon>
        <taxon>Actinomycetes</taxon>
        <taxon>Streptosporangiales</taxon>
        <taxon>Streptosporangiaceae</taxon>
        <taxon>Microtetraspora</taxon>
    </lineage>
</organism>
<proteinExistence type="predicted"/>
<dbReference type="InterPro" id="IPR016084">
    <property type="entry name" value="Haem_Oase-like_multi-hlx"/>
</dbReference>
<dbReference type="RefSeq" id="WP_061257467.1">
    <property type="nucleotide sequence ID" value="NZ_JBFALK010000002.1"/>
</dbReference>
<comment type="pathway">
    <text evidence="1">Cofactor biosynthesis; thiamine diphosphate biosynthesis.</text>
</comment>